<dbReference type="NCBIfam" id="NF006055">
    <property type="entry name" value="PRK08203.1"/>
    <property type="match status" value="1"/>
</dbReference>
<evidence type="ECO:0000256" key="1">
    <source>
        <dbReference type="ARBA" id="ARBA00006745"/>
    </source>
</evidence>
<dbReference type="Gene3D" id="3.20.20.140">
    <property type="entry name" value="Metal-dependent hydrolases"/>
    <property type="match status" value="1"/>
</dbReference>
<dbReference type="EMBL" id="WESC01000003">
    <property type="protein sequence ID" value="KAB7741733.1"/>
    <property type="molecule type" value="Genomic_DNA"/>
</dbReference>
<dbReference type="RefSeq" id="WP_152215036.1">
    <property type="nucleotide sequence ID" value="NZ_JBAQYD010000063.1"/>
</dbReference>
<evidence type="ECO:0000313" key="6">
    <source>
        <dbReference type="EMBL" id="KAB7741733.1"/>
    </source>
</evidence>
<sequence length="445" mass="48270">MTLWIKNPLGIFAEGAGGGIVVDGTRIVELVAAGAAPSTPVDEVFYASEHVVLPGLINTHHHFYQTLTRAFRPAADKALFDWLKALYPVWGRMEPEAFRLASRLAMVELLMSGCTTASDHHYVFPAGLEEAIDIQMEEAEKLGLRVALCRGSMDLSVENGGLPPKQVTQDIDTILADSERLVGRWHQREDGAMRQVVLAPCSPFSVSGDLMRESAKLGEALDVRLHTHLAETYDENDYCVQKFGVRPLDYVESLGWVSDRVWFAHGIHFTDNEMRRLGEAGTGVAHCPTSNMIIGSGVCSPMALEALGAPVGLACDGAAAADSSNLVQEVRQAFLLQRAMRGVGAVTHKDPLRWATKGSARCLGRKDIGIIAPGAQADFAMFRLDELRFSGYDDPVAAIVICGAHAADRIMVAGKWRIVDGEVPGLDLAELRHAHQDAARRVQAA</sequence>
<evidence type="ECO:0000256" key="3">
    <source>
        <dbReference type="ARBA" id="ARBA00022801"/>
    </source>
</evidence>
<dbReference type="InterPro" id="IPR011059">
    <property type="entry name" value="Metal-dep_hydrolase_composite"/>
</dbReference>
<dbReference type="AlphaFoldDB" id="A0A6N6VKI3"/>
<dbReference type="Pfam" id="PF01979">
    <property type="entry name" value="Amidohydro_1"/>
    <property type="match status" value="1"/>
</dbReference>
<evidence type="ECO:0000313" key="7">
    <source>
        <dbReference type="Proteomes" id="UP000468901"/>
    </source>
</evidence>
<dbReference type="SUPFAM" id="SSF51338">
    <property type="entry name" value="Composite domain of metallo-dependent hydrolases"/>
    <property type="match status" value="2"/>
</dbReference>
<keyword evidence="4" id="KW-0862">Zinc</keyword>
<protein>
    <submittedName>
        <fullName evidence="6">8-oxoguanine deaminase</fullName>
        <ecNumber evidence="6">3.5.4.32</ecNumber>
    </submittedName>
</protein>
<keyword evidence="3 6" id="KW-0378">Hydrolase</keyword>
<keyword evidence="7" id="KW-1185">Reference proteome</keyword>
<dbReference type="GO" id="GO:0019239">
    <property type="term" value="F:deaminase activity"/>
    <property type="evidence" value="ECO:0007669"/>
    <property type="project" value="UniProtKB-ARBA"/>
</dbReference>
<dbReference type="FunFam" id="3.20.20.140:FF:000014">
    <property type="entry name" value="5-methylthioadenosine/S-adenosylhomocysteine deaminase"/>
    <property type="match status" value="1"/>
</dbReference>
<dbReference type="PANTHER" id="PTHR43794:SF11">
    <property type="entry name" value="AMIDOHYDROLASE-RELATED DOMAIN-CONTAINING PROTEIN"/>
    <property type="match status" value="1"/>
</dbReference>
<dbReference type="InterPro" id="IPR032466">
    <property type="entry name" value="Metal_Hydrolase"/>
</dbReference>
<dbReference type="GO" id="GO:0102127">
    <property type="term" value="F:8-oxoguanine deaminase activity"/>
    <property type="evidence" value="ECO:0007669"/>
    <property type="project" value="UniProtKB-EC"/>
</dbReference>
<dbReference type="EC" id="3.5.4.32" evidence="6"/>
<organism evidence="6 7">
    <name type="scientific">Parvibaculum sedimenti</name>
    <dbReference type="NCBI Taxonomy" id="2608632"/>
    <lineage>
        <taxon>Bacteria</taxon>
        <taxon>Pseudomonadati</taxon>
        <taxon>Pseudomonadota</taxon>
        <taxon>Alphaproteobacteria</taxon>
        <taxon>Hyphomicrobiales</taxon>
        <taxon>Parvibaculaceae</taxon>
        <taxon>Parvibaculum</taxon>
    </lineage>
</organism>
<evidence type="ECO:0000256" key="2">
    <source>
        <dbReference type="ARBA" id="ARBA00022723"/>
    </source>
</evidence>
<dbReference type="PANTHER" id="PTHR43794">
    <property type="entry name" value="AMINOHYDROLASE SSNA-RELATED"/>
    <property type="match status" value="1"/>
</dbReference>
<evidence type="ECO:0000256" key="4">
    <source>
        <dbReference type="ARBA" id="ARBA00022833"/>
    </source>
</evidence>
<dbReference type="InterPro" id="IPR006680">
    <property type="entry name" value="Amidohydro-rel"/>
</dbReference>
<dbReference type="Gene3D" id="2.30.40.10">
    <property type="entry name" value="Urease, subunit C, domain 1"/>
    <property type="match status" value="1"/>
</dbReference>
<evidence type="ECO:0000259" key="5">
    <source>
        <dbReference type="Pfam" id="PF01979"/>
    </source>
</evidence>
<reference evidence="6 7" key="1">
    <citation type="submission" date="2019-09" db="EMBL/GenBank/DDBJ databases">
        <title>Parvibaculum sedimenti sp. nov., isolated from sediment.</title>
        <authorList>
            <person name="Wang Y."/>
        </authorList>
    </citation>
    <scope>NUCLEOTIDE SEQUENCE [LARGE SCALE GENOMIC DNA]</scope>
    <source>
        <strain evidence="6 7">HXT-9</strain>
    </source>
</reference>
<gene>
    <name evidence="6" type="ORF">F2P47_04840</name>
</gene>
<dbReference type="GO" id="GO:0046872">
    <property type="term" value="F:metal ion binding"/>
    <property type="evidence" value="ECO:0007669"/>
    <property type="project" value="UniProtKB-KW"/>
</dbReference>
<dbReference type="InterPro" id="IPR050287">
    <property type="entry name" value="MTA/SAH_deaminase"/>
</dbReference>
<keyword evidence="2" id="KW-0479">Metal-binding</keyword>
<comment type="caution">
    <text evidence="6">The sequence shown here is derived from an EMBL/GenBank/DDBJ whole genome shotgun (WGS) entry which is preliminary data.</text>
</comment>
<dbReference type="SUPFAM" id="SSF51556">
    <property type="entry name" value="Metallo-dependent hydrolases"/>
    <property type="match status" value="1"/>
</dbReference>
<dbReference type="Proteomes" id="UP000468901">
    <property type="component" value="Unassembled WGS sequence"/>
</dbReference>
<name>A0A6N6VKI3_9HYPH</name>
<accession>A0A6N6VKI3</accession>
<feature type="domain" description="Amidohydrolase-related" evidence="5">
    <location>
        <begin position="51"/>
        <end position="394"/>
    </location>
</feature>
<proteinExistence type="inferred from homology"/>
<dbReference type="CDD" id="cd01298">
    <property type="entry name" value="ATZ_TRZ_like"/>
    <property type="match status" value="1"/>
</dbReference>
<comment type="similarity">
    <text evidence="1">Belongs to the metallo-dependent hydrolases superfamily. ATZ/TRZ family.</text>
</comment>